<keyword evidence="2" id="KW-0732">Signal</keyword>
<feature type="transmembrane region" description="Helical" evidence="1">
    <location>
        <begin position="124"/>
        <end position="141"/>
    </location>
</feature>
<keyword evidence="1" id="KW-0472">Membrane</keyword>
<keyword evidence="5" id="KW-1185">Reference proteome</keyword>
<evidence type="ECO:0000256" key="2">
    <source>
        <dbReference type="SAM" id="SignalP"/>
    </source>
</evidence>
<evidence type="ECO:0000259" key="3">
    <source>
        <dbReference type="Pfam" id="PF04892"/>
    </source>
</evidence>
<dbReference type="EMBL" id="BMJT01000003">
    <property type="protein sequence ID" value="GGG17043.1"/>
    <property type="molecule type" value="Genomic_DNA"/>
</dbReference>
<reference evidence="4" key="1">
    <citation type="journal article" date="2014" name="Int. J. Syst. Evol. Microbiol.">
        <title>Complete genome sequence of Corynebacterium casei LMG S-19264T (=DSM 44701T), isolated from a smear-ripened cheese.</title>
        <authorList>
            <consortium name="US DOE Joint Genome Institute (JGI-PGF)"/>
            <person name="Walter F."/>
            <person name="Albersmeier A."/>
            <person name="Kalinowski J."/>
            <person name="Ruckert C."/>
        </authorList>
    </citation>
    <scope>NUCLEOTIDE SEQUENCE</scope>
    <source>
        <strain evidence="4">CGMCC 1.15760</strain>
    </source>
</reference>
<dbReference type="Proteomes" id="UP000616608">
    <property type="component" value="Unassembled WGS sequence"/>
</dbReference>
<dbReference type="RefSeq" id="WP_188613862.1">
    <property type="nucleotide sequence ID" value="NZ_BMJT01000003.1"/>
</dbReference>
<protein>
    <recommendedName>
        <fullName evidence="3">VanZ-like domain-containing protein</fullName>
    </recommendedName>
</protein>
<comment type="caution">
    <text evidence="4">The sequence shown here is derived from an EMBL/GenBank/DDBJ whole genome shotgun (WGS) entry which is preliminary data.</text>
</comment>
<evidence type="ECO:0000256" key="1">
    <source>
        <dbReference type="SAM" id="Phobius"/>
    </source>
</evidence>
<feature type="signal peptide" evidence="2">
    <location>
        <begin position="1"/>
        <end position="21"/>
    </location>
</feature>
<feature type="chain" id="PRO_5039721209" description="VanZ-like domain-containing protein" evidence="2">
    <location>
        <begin position="22"/>
        <end position="149"/>
    </location>
</feature>
<gene>
    <name evidence="4" type="ORF">GCM10007425_09260</name>
</gene>
<organism evidence="4 5">
    <name type="scientific">Lysinibacillus alkalisoli</name>
    <dbReference type="NCBI Taxonomy" id="1911548"/>
    <lineage>
        <taxon>Bacteria</taxon>
        <taxon>Bacillati</taxon>
        <taxon>Bacillota</taxon>
        <taxon>Bacilli</taxon>
        <taxon>Bacillales</taxon>
        <taxon>Bacillaceae</taxon>
        <taxon>Lysinibacillus</taxon>
    </lineage>
</organism>
<dbReference type="NCBIfam" id="NF037970">
    <property type="entry name" value="vanZ_1"/>
    <property type="match status" value="1"/>
</dbReference>
<dbReference type="AlphaFoldDB" id="A0A917G1A0"/>
<dbReference type="InterPro" id="IPR006976">
    <property type="entry name" value="VanZ-like"/>
</dbReference>
<keyword evidence="1" id="KW-1133">Transmembrane helix</keyword>
<reference evidence="4" key="2">
    <citation type="submission" date="2020-09" db="EMBL/GenBank/DDBJ databases">
        <authorList>
            <person name="Sun Q."/>
            <person name="Zhou Y."/>
        </authorList>
    </citation>
    <scope>NUCLEOTIDE SEQUENCE</scope>
    <source>
        <strain evidence="4">CGMCC 1.15760</strain>
    </source>
</reference>
<accession>A0A917G1A0</accession>
<sequence length="149" mass="17432">MKKWWLIVLLLLLVVSSSMTAKQQSLQPLLQTWLVNEPFKAQLSWLHIPYWDTVVSIDERGYFLFVEFLIRKACHFIIFACIAVALMQFKLRACMVLFIVIIIATLDEVRQGFNPGRTMSFHDIWLDTAGGLFAISVILFLRKRRERKV</sequence>
<evidence type="ECO:0000313" key="4">
    <source>
        <dbReference type="EMBL" id="GGG17043.1"/>
    </source>
</evidence>
<keyword evidence="1" id="KW-0812">Transmembrane</keyword>
<proteinExistence type="predicted"/>
<evidence type="ECO:0000313" key="5">
    <source>
        <dbReference type="Proteomes" id="UP000616608"/>
    </source>
</evidence>
<feature type="transmembrane region" description="Helical" evidence="1">
    <location>
        <begin position="93"/>
        <end position="112"/>
    </location>
</feature>
<dbReference type="Pfam" id="PF04892">
    <property type="entry name" value="VanZ"/>
    <property type="match status" value="1"/>
</dbReference>
<feature type="domain" description="VanZ-like" evidence="3">
    <location>
        <begin position="6"/>
        <end position="141"/>
    </location>
</feature>
<name>A0A917G1A0_9BACI</name>